<organism evidence="3 4">
    <name type="scientific">Pseudoxanthomonas mexicana</name>
    <dbReference type="NCBI Taxonomy" id="128785"/>
    <lineage>
        <taxon>Bacteria</taxon>
        <taxon>Pseudomonadati</taxon>
        <taxon>Pseudomonadota</taxon>
        <taxon>Gammaproteobacteria</taxon>
        <taxon>Lysobacterales</taxon>
        <taxon>Lysobacteraceae</taxon>
        <taxon>Pseudoxanthomonas</taxon>
    </lineage>
</organism>
<dbReference type="InterPro" id="IPR035901">
    <property type="entry name" value="GIY-YIG_endonuc_sf"/>
</dbReference>
<proteinExistence type="inferred from homology"/>
<dbReference type="SUPFAM" id="SSF82771">
    <property type="entry name" value="GIY-YIG endonuclease"/>
    <property type="match status" value="1"/>
</dbReference>
<dbReference type="EMBL" id="CP060028">
    <property type="protein sequence ID" value="QND81246.1"/>
    <property type="molecule type" value="Genomic_DNA"/>
</dbReference>
<evidence type="ECO:0000313" key="4">
    <source>
        <dbReference type="Proteomes" id="UP000515506"/>
    </source>
</evidence>
<dbReference type="PANTHER" id="PTHR34477:SF1">
    <property type="entry name" value="UPF0213 PROTEIN YHBQ"/>
    <property type="match status" value="1"/>
</dbReference>
<comment type="similarity">
    <text evidence="1">Belongs to the UPF0213 family.</text>
</comment>
<protein>
    <submittedName>
        <fullName evidence="3">GIY-YIG nuclease family protein</fullName>
    </submittedName>
</protein>
<feature type="domain" description="GIY-YIG" evidence="2">
    <location>
        <begin position="5"/>
        <end position="80"/>
    </location>
</feature>
<gene>
    <name evidence="3" type="ORF">H4W19_05610</name>
</gene>
<dbReference type="Proteomes" id="UP000515506">
    <property type="component" value="Chromosome"/>
</dbReference>
<name>A0ABX6REG5_PSEMX</name>
<evidence type="ECO:0000259" key="2">
    <source>
        <dbReference type="PROSITE" id="PS50164"/>
    </source>
</evidence>
<dbReference type="InterPro" id="IPR050190">
    <property type="entry name" value="UPF0213_domain"/>
</dbReference>
<dbReference type="PANTHER" id="PTHR34477">
    <property type="entry name" value="UPF0213 PROTEIN YHBQ"/>
    <property type="match status" value="1"/>
</dbReference>
<evidence type="ECO:0000313" key="3">
    <source>
        <dbReference type="EMBL" id="QND81246.1"/>
    </source>
</evidence>
<sequence length="103" mass="11291">MPEAAPWCLYLLECRNGAYYAGITNRLEARYAAHLAGTGAKYTRANPPVRVVASRAYPDRSAASRAEAQLKRLPRSKKLAFFDQASCRSDVSRDRGNQTIAGG</sequence>
<dbReference type="CDD" id="cd10456">
    <property type="entry name" value="GIY-YIG_UPF0213"/>
    <property type="match status" value="1"/>
</dbReference>
<dbReference type="Pfam" id="PF01541">
    <property type="entry name" value="GIY-YIG"/>
    <property type="match status" value="1"/>
</dbReference>
<reference evidence="3 4" key="1">
    <citation type="submission" date="2020-08" db="EMBL/GenBank/DDBJ databases">
        <title>Streptomycin resistant and MDR strain, P. mexicana.</title>
        <authorList>
            <person name="Ganesh-kumar S."/>
            <person name="Zhe T."/>
            <person name="Yu Z."/>
            <person name="Min Y."/>
        </authorList>
    </citation>
    <scope>NUCLEOTIDE SEQUENCE [LARGE SCALE GENOMIC DNA]</scope>
    <source>
        <strain evidence="3 4">GTZY</strain>
    </source>
</reference>
<dbReference type="InterPro" id="IPR000305">
    <property type="entry name" value="GIY-YIG_endonuc"/>
</dbReference>
<accession>A0ABX6REG5</accession>
<evidence type="ECO:0000256" key="1">
    <source>
        <dbReference type="ARBA" id="ARBA00007435"/>
    </source>
</evidence>
<dbReference type="Gene3D" id="3.40.1440.10">
    <property type="entry name" value="GIY-YIG endonuclease"/>
    <property type="match status" value="1"/>
</dbReference>
<dbReference type="PROSITE" id="PS50164">
    <property type="entry name" value="GIY_YIG"/>
    <property type="match status" value="1"/>
</dbReference>
<dbReference type="RefSeq" id="WP_185896362.1">
    <property type="nucleotide sequence ID" value="NZ_CP060028.1"/>
</dbReference>
<keyword evidence="4" id="KW-1185">Reference proteome</keyword>